<evidence type="ECO:0000313" key="3">
    <source>
        <dbReference type="Proteomes" id="UP001225906"/>
    </source>
</evidence>
<comment type="caution">
    <text evidence="2">The sequence shown here is derived from an EMBL/GenBank/DDBJ whole genome shotgun (WGS) entry which is preliminary data.</text>
</comment>
<evidence type="ECO:0000313" key="2">
    <source>
        <dbReference type="EMBL" id="MDP8566645.1"/>
    </source>
</evidence>
<feature type="compositionally biased region" description="Low complexity" evidence="1">
    <location>
        <begin position="188"/>
        <end position="199"/>
    </location>
</feature>
<keyword evidence="3" id="KW-1185">Reference proteome</keyword>
<name>A0ABT9JQ28_9PROT</name>
<organism evidence="2 3">
    <name type="scientific">Methylophilus aquaticus</name>
    <dbReference type="NCBI Taxonomy" id="1971610"/>
    <lineage>
        <taxon>Bacteria</taxon>
        <taxon>Pseudomonadati</taxon>
        <taxon>Pseudomonadota</taxon>
        <taxon>Betaproteobacteria</taxon>
        <taxon>Nitrosomonadales</taxon>
        <taxon>Methylophilaceae</taxon>
        <taxon>Methylophilus</taxon>
    </lineage>
</organism>
<proteinExistence type="predicted"/>
<accession>A0ABT9JQ28</accession>
<dbReference type="InterPro" id="IPR007813">
    <property type="entry name" value="PilN"/>
</dbReference>
<gene>
    <name evidence="2" type="ORF">Q9291_02170</name>
</gene>
<protein>
    <submittedName>
        <fullName evidence="2">PilN domain-containing protein</fullName>
    </submittedName>
</protein>
<dbReference type="Pfam" id="PF05137">
    <property type="entry name" value="PilN"/>
    <property type="match status" value="1"/>
</dbReference>
<sequence>MSQQINLFNPGLVKVKDQLSLRNVGLIYVTIFTLLSLYQSHLESGLAEANAEYEKVHTELTATQKTLDQLSDTFKPPANSQEDEKLLSKLQQSYKNQSNIIEIFKLTQSGEQAHVADYLRGLAHRPVENVWLTGMKLEPFKKNVTLRGNSLSADLVPAYMQALGKEPVFSGQLFDGLKLKEVDVPVSPSLATPSASTTEANKRPPATEPASKVAGNAHNKLIEFEMTGFDANSEPRHETEKMGATTVDHAVNQGGAK</sequence>
<evidence type="ECO:0000256" key="1">
    <source>
        <dbReference type="SAM" id="MobiDB-lite"/>
    </source>
</evidence>
<reference evidence="3" key="1">
    <citation type="journal article" date="2019" name="Int. J. Syst. Evol. Microbiol.">
        <title>The Global Catalogue of Microorganisms (GCM) 10K type strain sequencing project: providing services to taxonomists for standard genome sequencing and annotation.</title>
        <authorList>
            <consortium name="The Broad Institute Genomics Platform"/>
            <consortium name="The Broad Institute Genome Sequencing Center for Infectious Disease"/>
            <person name="Wu L."/>
            <person name="Ma J."/>
        </authorList>
    </citation>
    <scope>NUCLEOTIDE SEQUENCE [LARGE SCALE GENOMIC DNA]</scope>
    <source>
        <strain evidence="3">VKM B-3159</strain>
    </source>
</reference>
<dbReference type="EMBL" id="JAVCAP010000002">
    <property type="protein sequence ID" value="MDP8566645.1"/>
    <property type="molecule type" value="Genomic_DNA"/>
</dbReference>
<dbReference type="Proteomes" id="UP001225906">
    <property type="component" value="Unassembled WGS sequence"/>
</dbReference>
<dbReference type="RefSeq" id="WP_306388349.1">
    <property type="nucleotide sequence ID" value="NZ_JAVCAP010000002.1"/>
</dbReference>
<feature type="region of interest" description="Disordered" evidence="1">
    <location>
        <begin position="188"/>
        <end position="257"/>
    </location>
</feature>